<comment type="caution">
    <text evidence="7">The sequence shown here is derived from an EMBL/GenBank/DDBJ whole genome shotgun (WGS) entry which is preliminary data.</text>
</comment>
<keyword evidence="3" id="KW-1003">Cell membrane</keyword>
<keyword evidence="8" id="KW-1185">Reference proteome</keyword>
<evidence type="ECO:0000256" key="1">
    <source>
        <dbReference type="ARBA" id="ARBA00004202"/>
    </source>
</evidence>
<sequence>MKIFKSIALFGYKVVFKIAGAVLPKKKNRIIFESFLGKQYSDNPRALYEYMLKEYGDKYELIWSVDKRYIQLFEDKQVPYFKRFSLKWLIAMNTAGMWISNSRLPLWISKPKKTTYLQTWHGTPLKRLALDMDEVHMPGTDTERYKKNFTTESSKWDYLVSPNHYSTEIFKRAFNFNKTVLETGYPRNDYLVNYNDEDYIHKLKVDLGIQRNKKVILYAPTWRDNEFYARGRYKFDIQLDLDRMRDQLGEDYIILLRMHYLIAENINVEKYEGFVIDFSSYEDIRDLYLVSDILMTDYSSVFFDYAILNRPMLFFTYDLESYRDTLRGFYFDFEKDAPGPLLYNTDEVIEAIQNIDQDQFYDLRQNFRKRFCKLENGQASKNVIEKTLK</sequence>
<dbReference type="SUPFAM" id="SSF53756">
    <property type="entry name" value="UDP-Glycosyltransferase/glycogen phosphorylase"/>
    <property type="match status" value="1"/>
</dbReference>
<dbReference type="GO" id="GO:0047355">
    <property type="term" value="F:CDP-glycerol glycerophosphotransferase activity"/>
    <property type="evidence" value="ECO:0007669"/>
    <property type="project" value="UniProtKB-EC"/>
</dbReference>
<evidence type="ECO:0000256" key="2">
    <source>
        <dbReference type="ARBA" id="ARBA00010488"/>
    </source>
</evidence>
<organism evidence="7 8">
    <name type="scientific">Nosocomiicoccus ampullae</name>
    <dbReference type="NCBI Taxonomy" id="489910"/>
    <lineage>
        <taxon>Bacteria</taxon>
        <taxon>Bacillati</taxon>
        <taxon>Bacillota</taxon>
        <taxon>Bacilli</taxon>
        <taxon>Bacillales</taxon>
        <taxon>Staphylococcaceae</taxon>
        <taxon>Nosocomiicoccus</taxon>
    </lineage>
</organism>
<dbReference type="EC" id="2.7.8.12" evidence="7"/>
<evidence type="ECO:0000256" key="3">
    <source>
        <dbReference type="ARBA" id="ARBA00022475"/>
    </source>
</evidence>
<dbReference type="GO" id="GO:0005886">
    <property type="term" value="C:plasma membrane"/>
    <property type="evidence" value="ECO:0007669"/>
    <property type="project" value="UniProtKB-SubCell"/>
</dbReference>
<protein>
    <submittedName>
        <fullName evidence="7">CDP-glycerol glycerophosphotransferase</fullName>
        <ecNumber evidence="7">2.7.8.12</ecNumber>
    </submittedName>
</protein>
<dbReference type="InterPro" id="IPR007554">
    <property type="entry name" value="Glycerophosphate_synth"/>
</dbReference>
<dbReference type="InterPro" id="IPR043149">
    <property type="entry name" value="TagF_N"/>
</dbReference>
<keyword evidence="4 7" id="KW-0808">Transferase</keyword>
<evidence type="ECO:0000256" key="4">
    <source>
        <dbReference type="ARBA" id="ARBA00022679"/>
    </source>
</evidence>
<accession>A0A9Q2CYZ2</accession>
<evidence type="ECO:0000313" key="8">
    <source>
        <dbReference type="Proteomes" id="UP000579136"/>
    </source>
</evidence>
<name>A0A9Q2CYZ2_9STAP</name>
<dbReference type="Gene3D" id="3.40.50.12580">
    <property type="match status" value="1"/>
</dbReference>
<reference evidence="7 8" key="1">
    <citation type="submission" date="2020-08" db="EMBL/GenBank/DDBJ databases">
        <title>Genomic Encyclopedia of Type Strains, Phase IV (KMG-IV): sequencing the most valuable type-strain genomes for metagenomic binning, comparative biology and taxonomic classification.</title>
        <authorList>
            <person name="Goeker M."/>
        </authorList>
    </citation>
    <scope>NUCLEOTIDE SEQUENCE [LARGE SCALE GENOMIC DNA]</scope>
    <source>
        <strain evidence="7 8">DSM 19163</strain>
    </source>
</reference>
<evidence type="ECO:0000256" key="6">
    <source>
        <dbReference type="ARBA" id="ARBA00023136"/>
    </source>
</evidence>
<dbReference type="EMBL" id="JACHHF010000005">
    <property type="protein sequence ID" value="MBB5176089.1"/>
    <property type="molecule type" value="Genomic_DNA"/>
</dbReference>
<dbReference type="PANTHER" id="PTHR37316">
    <property type="entry name" value="TEICHOIC ACID GLYCEROL-PHOSPHATE PRIMASE"/>
    <property type="match status" value="1"/>
</dbReference>
<proteinExistence type="inferred from homology"/>
<keyword evidence="6" id="KW-0472">Membrane</keyword>
<dbReference type="Pfam" id="PF04464">
    <property type="entry name" value="Glyphos_transf"/>
    <property type="match status" value="1"/>
</dbReference>
<comment type="similarity">
    <text evidence="2">Belongs to the CDP-glycerol glycerophosphotransferase family.</text>
</comment>
<dbReference type="Gene3D" id="3.40.50.11820">
    <property type="match status" value="1"/>
</dbReference>
<dbReference type="InterPro" id="IPR043148">
    <property type="entry name" value="TagF_C"/>
</dbReference>
<dbReference type="InterPro" id="IPR051612">
    <property type="entry name" value="Teichoic_Acid_Biosynth"/>
</dbReference>
<keyword evidence="5" id="KW-0777">Teichoic acid biosynthesis</keyword>
<gene>
    <name evidence="7" type="ORF">HNQ45_000976</name>
</gene>
<evidence type="ECO:0000256" key="5">
    <source>
        <dbReference type="ARBA" id="ARBA00022944"/>
    </source>
</evidence>
<dbReference type="Proteomes" id="UP000579136">
    <property type="component" value="Unassembled WGS sequence"/>
</dbReference>
<dbReference type="PANTHER" id="PTHR37316:SF3">
    <property type="entry name" value="TEICHOIC ACID GLYCEROL-PHOSPHATE TRANSFERASE"/>
    <property type="match status" value="1"/>
</dbReference>
<dbReference type="GO" id="GO:0019350">
    <property type="term" value="P:teichoic acid biosynthetic process"/>
    <property type="evidence" value="ECO:0007669"/>
    <property type="project" value="UniProtKB-KW"/>
</dbReference>
<comment type="subcellular location">
    <subcellularLocation>
        <location evidence="1">Cell membrane</location>
        <topology evidence="1">Peripheral membrane protein</topology>
    </subcellularLocation>
</comment>
<dbReference type="AlphaFoldDB" id="A0A9Q2CYZ2"/>
<dbReference type="RefSeq" id="WP_183674014.1">
    <property type="nucleotide sequence ID" value="NZ_CBCRYX010000004.1"/>
</dbReference>
<evidence type="ECO:0000313" key="7">
    <source>
        <dbReference type="EMBL" id="MBB5176089.1"/>
    </source>
</evidence>